<dbReference type="CDD" id="cd19423">
    <property type="entry name" value="lipocalin_LTBP1-like"/>
    <property type="match status" value="1"/>
</dbReference>
<dbReference type="EMBL" id="GDKW01002626">
    <property type="protein sequence ID" value="JAI53969.1"/>
    <property type="molecule type" value="mRNA"/>
</dbReference>
<evidence type="ECO:0000256" key="2">
    <source>
        <dbReference type="ARBA" id="ARBA00022525"/>
    </source>
</evidence>
<evidence type="ECO:0000256" key="4">
    <source>
        <dbReference type="ARBA" id="ARBA00034121"/>
    </source>
</evidence>
<keyword evidence="3 5" id="KW-0732">Signal</keyword>
<evidence type="ECO:0000256" key="1">
    <source>
        <dbReference type="ARBA" id="ARBA00004613"/>
    </source>
</evidence>
<reference evidence="6" key="1">
    <citation type="journal article" date="2016" name="PLoS Negl. Trop. Dis.">
        <title>A Deep Insight into the Sialome of Rhodnius neglectus, a Vector of Chagas Disease.</title>
        <authorList>
            <person name="Santiago P.B."/>
            <person name="Assumpcao T.C."/>
            <person name="Araujo C.N."/>
            <person name="Bastos I.M."/>
            <person name="Neves D."/>
            <person name="Silva I.G."/>
            <person name="Charneau S."/>
            <person name="Queiroz R.M."/>
            <person name="Raiol T."/>
            <person name="Oliveira J.V."/>
            <person name="Sousa M.V."/>
            <person name="Calvo E."/>
            <person name="Ribeiro J.M."/>
            <person name="Santana J.M."/>
        </authorList>
    </citation>
    <scope>NUCLEOTIDE SEQUENCE</scope>
    <source>
        <tissue evidence="6">Salivary glands</tissue>
    </source>
</reference>
<evidence type="ECO:0000313" key="6">
    <source>
        <dbReference type="EMBL" id="JAI53969.1"/>
    </source>
</evidence>
<evidence type="ECO:0000256" key="5">
    <source>
        <dbReference type="SAM" id="SignalP"/>
    </source>
</evidence>
<dbReference type="GO" id="GO:0030682">
    <property type="term" value="P:symbiont-mediated perturbation of host defenses"/>
    <property type="evidence" value="ECO:0007669"/>
    <property type="project" value="InterPro"/>
</dbReference>
<proteinExistence type="evidence at transcript level"/>
<dbReference type="InterPro" id="IPR012674">
    <property type="entry name" value="Calycin"/>
</dbReference>
<name>A0A0P4VIU9_9HEMI</name>
<comment type="similarity">
    <text evidence="4">Belongs to the calycin superfamily. Triabin family.</text>
</comment>
<sequence length="180" mass="20432">MKMLIAVIIFGILTHAFIQVSSESKCNHEAMKNFDSEKYFKIAHTYVTHAKNGRNSNFCRELTTTKHDNGTVVTIAEGHDETDGTTYYSKIYCSGNPTNDELGEFSLDCNFLEDTRKRLLGNYRLYTSVIDTDYKKYAILYRCTMIGPTPLENILVLKTNLSAGDEEIKESLKNNGMDLD</sequence>
<keyword evidence="2" id="KW-0964">Secreted</keyword>
<feature type="non-terminal residue" evidence="6">
    <location>
        <position position="180"/>
    </location>
</feature>
<organism evidence="6">
    <name type="scientific">Rhodnius neglectus</name>
    <dbReference type="NCBI Taxonomy" id="72488"/>
    <lineage>
        <taxon>Eukaryota</taxon>
        <taxon>Metazoa</taxon>
        <taxon>Ecdysozoa</taxon>
        <taxon>Arthropoda</taxon>
        <taxon>Hexapoda</taxon>
        <taxon>Insecta</taxon>
        <taxon>Pterygota</taxon>
        <taxon>Neoptera</taxon>
        <taxon>Paraneoptera</taxon>
        <taxon>Hemiptera</taxon>
        <taxon>Heteroptera</taxon>
        <taxon>Panheteroptera</taxon>
        <taxon>Cimicomorpha</taxon>
        <taxon>Reduviidae</taxon>
        <taxon>Triatominae</taxon>
        <taxon>Rhodnius</taxon>
    </lineage>
</organism>
<feature type="chain" id="PRO_5006069862" evidence="5">
    <location>
        <begin position="19"/>
        <end position="180"/>
    </location>
</feature>
<accession>A0A0P4VIU9</accession>
<evidence type="ECO:0000256" key="3">
    <source>
        <dbReference type="ARBA" id="ARBA00022729"/>
    </source>
</evidence>
<protein>
    <submittedName>
        <fullName evidence="6">Putative pallidipin-like salivary lipocalin</fullName>
    </submittedName>
</protein>
<dbReference type="SUPFAM" id="SSF50814">
    <property type="entry name" value="Lipocalins"/>
    <property type="match status" value="1"/>
</dbReference>
<dbReference type="Gene3D" id="2.40.128.20">
    <property type="match status" value="1"/>
</dbReference>
<feature type="signal peptide" evidence="5">
    <location>
        <begin position="1"/>
        <end position="18"/>
    </location>
</feature>
<comment type="subcellular location">
    <subcellularLocation>
        <location evidence="1">Secreted</location>
    </subcellularLocation>
</comment>
<dbReference type="InterPro" id="IPR005657">
    <property type="entry name" value="Triabi/Procalin"/>
</dbReference>
<dbReference type="AlphaFoldDB" id="A0A0P4VIU9"/>
<dbReference type="Pfam" id="PF03973">
    <property type="entry name" value="Triabin"/>
    <property type="match status" value="1"/>
</dbReference>
<dbReference type="GO" id="GO:0005576">
    <property type="term" value="C:extracellular region"/>
    <property type="evidence" value="ECO:0007669"/>
    <property type="project" value="UniProtKB-SubCell"/>
</dbReference>